<dbReference type="OrthoDB" id="3361281at2759"/>
<proteinExistence type="predicted"/>
<feature type="compositionally biased region" description="Basic and acidic residues" evidence="1">
    <location>
        <begin position="453"/>
        <end position="465"/>
    </location>
</feature>
<accession>A0A0B7FIC5</accession>
<dbReference type="STRING" id="1108050.A0A0B7FIC5"/>
<feature type="region of interest" description="Disordered" evidence="1">
    <location>
        <begin position="165"/>
        <end position="401"/>
    </location>
</feature>
<organism evidence="3 4">
    <name type="scientific">Thanatephorus cucumeris (strain AG1-IB / isolate 7/3/14)</name>
    <name type="common">Lettuce bottom rot fungus</name>
    <name type="synonym">Rhizoctonia solani</name>
    <dbReference type="NCBI Taxonomy" id="1108050"/>
    <lineage>
        <taxon>Eukaryota</taxon>
        <taxon>Fungi</taxon>
        <taxon>Dikarya</taxon>
        <taxon>Basidiomycota</taxon>
        <taxon>Agaricomycotina</taxon>
        <taxon>Agaricomycetes</taxon>
        <taxon>Cantharellales</taxon>
        <taxon>Ceratobasidiaceae</taxon>
        <taxon>Rhizoctonia</taxon>
        <taxon>Rhizoctonia solani AG-1</taxon>
    </lineage>
</organism>
<evidence type="ECO:0000259" key="2">
    <source>
        <dbReference type="Pfam" id="PF09444"/>
    </source>
</evidence>
<feature type="compositionally biased region" description="Low complexity" evidence="1">
    <location>
        <begin position="190"/>
        <end position="203"/>
    </location>
</feature>
<gene>
    <name evidence="3" type="ORF">RSOLAG1IB_02460</name>
</gene>
<feature type="region of interest" description="Disordered" evidence="1">
    <location>
        <begin position="1066"/>
        <end position="1121"/>
    </location>
</feature>
<feature type="compositionally biased region" description="Acidic residues" evidence="1">
    <location>
        <begin position="922"/>
        <end position="931"/>
    </location>
</feature>
<reference evidence="3 4" key="1">
    <citation type="submission" date="2014-11" db="EMBL/GenBank/DDBJ databases">
        <authorList>
            <person name="Wibberg Daniel"/>
        </authorList>
    </citation>
    <scope>NUCLEOTIDE SEQUENCE [LARGE SCALE GENOMIC DNA]</scope>
    <source>
        <strain evidence="3">Rhizoctonia solani AG1-IB 7/3/14</strain>
    </source>
</reference>
<feature type="region of interest" description="Disordered" evidence="1">
    <location>
        <begin position="1001"/>
        <end position="1035"/>
    </location>
</feature>
<dbReference type="EMBL" id="LN679102">
    <property type="protein sequence ID" value="CEL57716.1"/>
    <property type="molecule type" value="Genomic_DNA"/>
</dbReference>
<keyword evidence="4" id="KW-1185">Reference proteome</keyword>
<feature type="compositionally biased region" description="Acidic residues" evidence="1">
    <location>
        <begin position="1084"/>
        <end position="1108"/>
    </location>
</feature>
<dbReference type="AlphaFoldDB" id="A0A0B7FIC5"/>
<feature type="compositionally biased region" description="Acidic residues" evidence="1">
    <location>
        <begin position="78"/>
        <end position="97"/>
    </location>
</feature>
<feature type="compositionally biased region" description="Acidic residues" evidence="1">
    <location>
        <begin position="466"/>
        <end position="478"/>
    </location>
</feature>
<dbReference type="Proteomes" id="UP000059188">
    <property type="component" value="Unassembled WGS sequence"/>
</dbReference>
<feature type="compositionally biased region" description="Acidic residues" evidence="1">
    <location>
        <begin position="1009"/>
        <end position="1018"/>
    </location>
</feature>
<feature type="compositionally biased region" description="Acidic residues" evidence="1">
    <location>
        <begin position="486"/>
        <end position="497"/>
    </location>
</feature>
<dbReference type="Pfam" id="PF09444">
    <property type="entry name" value="MRC1"/>
    <property type="match status" value="1"/>
</dbReference>
<feature type="compositionally biased region" description="Basic and acidic residues" evidence="1">
    <location>
        <begin position="416"/>
        <end position="432"/>
    </location>
</feature>
<dbReference type="InterPro" id="IPR018564">
    <property type="entry name" value="Repl_chkpnt_MRC1_dom"/>
</dbReference>
<feature type="compositionally biased region" description="Polar residues" evidence="1">
    <location>
        <begin position="1166"/>
        <end position="1178"/>
    </location>
</feature>
<feature type="compositionally biased region" description="Polar residues" evidence="1">
    <location>
        <begin position="693"/>
        <end position="706"/>
    </location>
</feature>
<feature type="compositionally biased region" description="Polar residues" evidence="1">
    <location>
        <begin position="207"/>
        <end position="222"/>
    </location>
</feature>
<feature type="compositionally biased region" description="Low complexity" evidence="1">
    <location>
        <begin position="662"/>
        <end position="688"/>
    </location>
</feature>
<protein>
    <recommendedName>
        <fullName evidence="2">DNA replication checkpoint mediator MRC1 domain-containing protein</fullName>
    </recommendedName>
</protein>
<feature type="compositionally biased region" description="Low complexity" evidence="1">
    <location>
        <begin position="575"/>
        <end position="601"/>
    </location>
</feature>
<feature type="region of interest" description="Disordered" evidence="1">
    <location>
        <begin position="829"/>
        <end position="960"/>
    </location>
</feature>
<feature type="compositionally biased region" description="Basic residues" evidence="1">
    <location>
        <begin position="903"/>
        <end position="914"/>
    </location>
</feature>
<evidence type="ECO:0000313" key="3">
    <source>
        <dbReference type="EMBL" id="CEL57716.1"/>
    </source>
</evidence>
<feature type="compositionally biased region" description="Basic and acidic residues" evidence="1">
    <location>
        <begin position="509"/>
        <end position="522"/>
    </location>
</feature>
<feature type="compositionally biased region" description="Acidic residues" evidence="1">
    <location>
        <begin position="12"/>
        <end position="22"/>
    </location>
</feature>
<feature type="compositionally biased region" description="Low complexity" evidence="1">
    <location>
        <begin position="1210"/>
        <end position="1232"/>
    </location>
</feature>
<feature type="region of interest" description="Disordered" evidence="1">
    <location>
        <begin position="1"/>
        <end position="118"/>
    </location>
</feature>
<evidence type="ECO:0000256" key="1">
    <source>
        <dbReference type="SAM" id="MobiDB-lite"/>
    </source>
</evidence>
<feature type="region of interest" description="Disordered" evidence="1">
    <location>
        <begin position="1134"/>
        <end position="1243"/>
    </location>
</feature>
<evidence type="ECO:0000313" key="4">
    <source>
        <dbReference type="Proteomes" id="UP000059188"/>
    </source>
</evidence>
<feature type="compositionally biased region" description="Basic and acidic residues" evidence="1">
    <location>
        <begin position="173"/>
        <end position="186"/>
    </location>
</feature>
<sequence>MPSSDGDPIPDKEDEADSEDEPVVSKRMAKHLRVVDSDEESDSKQSPSQMSVDRPSKSSSPTTPASSAKKPIKLALSDDSDEEPPKDDREEEQEEIQDASSPQVRRSTKKGLNKAEKVEMAKTQQAIAASREIRIQNATKRVDHKSYFANYNSSFKQAEIDSYPFPARARSQKPADNRTKLRDKIAAMRPLSSHPAPASAPLPKTMHQISSDPIVGSSQSGPVPNKDEAEPEQKGGLFGKPNALGMSMFSGGDSDDEELPVVNQILFSVKPKPKPQPSKVGLEEKKRALAARKAESDSDDDLEIAGGSRPANSRILARPGQKLAATQKAKQEVSESQVLRAGHANHFGLDAAPSSSPVKGGGQYEDSQFGVVRLPGTPSRAATGWKGGKLTQPVGRGNNTGRMTMEQLKRFVATKSFDDGQLRQRADEERWKANGGRALKREMDGKGGLGVEDAVREALERAEHPQEDEEEEEEDGSDGEYRGSASEEEESEEEEDKENLPTSGRGRKPHEPVSDFDGSEKGDGDEDKENSLELAGIGSGPSSARIDRASPGLIASSPAHLNSLSPGLSPRLVAPSPSRPFGRSPSHLRLSSSGSGRLPLSELEDEGKASEENAAVARAPLGELDVHEEEEEDVVRRPVKRLRKGVIGDEEDETVSPSQRKLPLSFSSPSQRLLSSPSQRLLSPSLRFGSPTPRAQKSRLATGTQSFSQVETQDMLGGLGDVFDFASQSVLAGSPSQGGGGLTQLFANSTGAGTSNAFAALRADSNNIELTQDERAKLLYKPKISEEDARRDQELFEREDELMARPFSPTQKEESQMWLNEKGLWTQTKPAQTQIAGPQIEEPSSTPVHIPTTSLGTPSSSAQKLHRIRRGAASAQDSTSEREPELAPIPSVFDKLMASQREKQKKQDRKRKLAKSNFVEGEAAESDDEYEGFGLRTKDDEGEEGDSDEDRHVEGLVDDQVMDEDMEAAAQIKAKFMEQNAQDDEAREKLAREVVAGKLRTRRRRGDNMDLDDDDESEEEHHRSSKNFLKKRKIDNDHLDALAKHDSTRAFVNMYDNAIKSADDDEFAHLNQVSEEVDVTSGMNEDEEGSGEDEENEEGDDGGEDEAMAPETPFGHSKKYIPSSEKAEVAFGFKLPGFNHDDSDDEDPATVDLPDAVPQKLAPAARSNSVASRVQQWAAQEGSGHRINVGRTGQGVSVTGHGSKNKVAKTKSASSNRSSALAATSSTSSNKLSRLRSKADGFR</sequence>
<feature type="compositionally biased region" description="Basic residues" evidence="1">
    <location>
        <begin position="1023"/>
        <end position="1033"/>
    </location>
</feature>
<feature type="compositionally biased region" description="Basic and acidic residues" evidence="1">
    <location>
        <begin position="281"/>
        <end position="296"/>
    </location>
</feature>
<feature type="region of interest" description="Disordered" evidence="1">
    <location>
        <begin position="414"/>
        <end position="706"/>
    </location>
</feature>
<feature type="compositionally biased region" description="Polar residues" evidence="1">
    <location>
        <begin position="829"/>
        <end position="863"/>
    </location>
</feature>
<feature type="domain" description="DNA replication checkpoint mediator MRC1" evidence="2">
    <location>
        <begin position="913"/>
        <end position="1053"/>
    </location>
</feature>
<name>A0A0B7FIC5_THACB</name>
<feature type="compositionally biased region" description="Low complexity" evidence="1">
    <location>
        <begin position="57"/>
        <end position="69"/>
    </location>
</feature>